<feature type="compositionally biased region" description="Basic and acidic residues" evidence="1">
    <location>
        <begin position="11"/>
        <end position="21"/>
    </location>
</feature>
<dbReference type="EMBL" id="RXGB01001862">
    <property type="protein sequence ID" value="TMW97212.1"/>
    <property type="molecule type" value="Genomic_DNA"/>
</dbReference>
<reference evidence="2" key="1">
    <citation type="submission" date="2019-05" db="EMBL/GenBank/DDBJ databases">
        <title>The de novo reference genome and transcriptome assemblies of the wild tomato species Solanum chilense.</title>
        <authorList>
            <person name="Stam R."/>
            <person name="Nosenko T."/>
            <person name="Hoerger A.C."/>
            <person name="Stephan W."/>
            <person name="Seidel M.A."/>
            <person name="Kuhn J.M.M."/>
            <person name="Haberer G."/>
            <person name="Tellier A."/>
        </authorList>
    </citation>
    <scope>NUCLEOTIDE SEQUENCE</scope>
    <source>
        <tissue evidence="2">Mature leaves</tissue>
    </source>
</reference>
<dbReference type="AlphaFoldDB" id="A0A6N2BUA5"/>
<evidence type="ECO:0000313" key="3">
    <source>
        <dbReference type="EMBL" id="TMW97211.1"/>
    </source>
</evidence>
<dbReference type="EMBL" id="RXGB01001862">
    <property type="protein sequence ID" value="TMW97210.1"/>
    <property type="molecule type" value="Genomic_DNA"/>
</dbReference>
<name>A0A6N2BUA5_SOLCI</name>
<feature type="region of interest" description="Disordered" evidence="1">
    <location>
        <begin position="1"/>
        <end position="31"/>
    </location>
</feature>
<evidence type="ECO:0000313" key="4">
    <source>
        <dbReference type="EMBL" id="TMW97212.1"/>
    </source>
</evidence>
<dbReference type="EMBL" id="RXGB01000443">
    <property type="protein sequence ID" value="TMX03377.1"/>
    <property type="molecule type" value="Genomic_DNA"/>
</dbReference>
<evidence type="ECO:0000313" key="2">
    <source>
        <dbReference type="EMBL" id="TMW97210.1"/>
    </source>
</evidence>
<sequence>MRPGRMWNGDEPVRRSTRGVDQRGLGGRPKPGLLIRPWNAVSPIVEGSARLRRASASARSGRWPVGSPFDPS</sequence>
<accession>A0A6N2BUA5</accession>
<proteinExistence type="predicted"/>
<gene>
    <name evidence="2" type="ORF">EJD97_005982</name>
    <name evidence="3" type="ORF">EJD97_005983</name>
    <name evidence="4" type="ORF">EJD97_005984</name>
    <name evidence="5" type="ORF">EJD97_016778</name>
</gene>
<organism evidence="2">
    <name type="scientific">Solanum chilense</name>
    <name type="common">Tomato</name>
    <name type="synonym">Lycopersicon chilense</name>
    <dbReference type="NCBI Taxonomy" id="4083"/>
    <lineage>
        <taxon>Eukaryota</taxon>
        <taxon>Viridiplantae</taxon>
        <taxon>Streptophyta</taxon>
        <taxon>Embryophyta</taxon>
        <taxon>Tracheophyta</taxon>
        <taxon>Spermatophyta</taxon>
        <taxon>Magnoliopsida</taxon>
        <taxon>eudicotyledons</taxon>
        <taxon>Gunneridae</taxon>
        <taxon>Pentapetalae</taxon>
        <taxon>asterids</taxon>
        <taxon>lamiids</taxon>
        <taxon>Solanales</taxon>
        <taxon>Solanaceae</taxon>
        <taxon>Solanoideae</taxon>
        <taxon>Solaneae</taxon>
        <taxon>Solanum</taxon>
        <taxon>Solanum subgen. Lycopersicon</taxon>
    </lineage>
</organism>
<evidence type="ECO:0000313" key="5">
    <source>
        <dbReference type="EMBL" id="TMX03377.1"/>
    </source>
</evidence>
<comment type="caution">
    <text evidence="2">The sequence shown here is derived from an EMBL/GenBank/DDBJ whole genome shotgun (WGS) entry which is preliminary data.</text>
</comment>
<evidence type="ECO:0000256" key="1">
    <source>
        <dbReference type="SAM" id="MobiDB-lite"/>
    </source>
</evidence>
<protein>
    <submittedName>
        <fullName evidence="2">Uncharacterized protein</fullName>
    </submittedName>
</protein>
<dbReference type="EMBL" id="RXGB01001862">
    <property type="protein sequence ID" value="TMW97211.1"/>
    <property type="molecule type" value="Genomic_DNA"/>
</dbReference>